<evidence type="ECO:0000256" key="1">
    <source>
        <dbReference type="ARBA" id="ARBA00005952"/>
    </source>
</evidence>
<keyword evidence="3 6" id="KW-0694">RNA-binding</keyword>
<evidence type="ECO:0000256" key="5">
    <source>
        <dbReference type="ARBA" id="ARBA00023163"/>
    </source>
</evidence>
<feature type="domain" description="NusB/RsmB/TIM44" evidence="7">
    <location>
        <begin position="18"/>
        <end position="140"/>
    </location>
</feature>
<name>A0A4R3Y042_9PROT</name>
<keyword evidence="2 6" id="KW-0889">Transcription antitermination</keyword>
<dbReference type="GO" id="GO:0005829">
    <property type="term" value="C:cytosol"/>
    <property type="evidence" value="ECO:0007669"/>
    <property type="project" value="TreeGrafter"/>
</dbReference>
<dbReference type="Gene3D" id="1.10.940.10">
    <property type="entry name" value="NusB-like"/>
    <property type="match status" value="1"/>
</dbReference>
<dbReference type="HAMAP" id="MF_00073">
    <property type="entry name" value="NusB"/>
    <property type="match status" value="1"/>
</dbReference>
<protein>
    <recommendedName>
        <fullName evidence="6">Transcription antitermination protein NusB</fullName>
    </recommendedName>
    <alternativeName>
        <fullName evidence="6">Antitermination factor NusB</fullName>
    </alternativeName>
</protein>
<dbReference type="InterPro" id="IPR035926">
    <property type="entry name" value="NusB-like_sf"/>
</dbReference>
<dbReference type="RefSeq" id="WP_124946706.1">
    <property type="nucleotide sequence ID" value="NZ_BHVT01000039.1"/>
</dbReference>
<dbReference type="AlphaFoldDB" id="A0A4R3Y042"/>
<evidence type="ECO:0000256" key="6">
    <source>
        <dbReference type="HAMAP-Rule" id="MF_00073"/>
    </source>
</evidence>
<dbReference type="PANTHER" id="PTHR11078">
    <property type="entry name" value="N UTILIZATION SUBSTANCE PROTEIN B-RELATED"/>
    <property type="match status" value="1"/>
</dbReference>
<comment type="function">
    <text evidence="6">Involved in transcription antitermination. Required for transcription of ribosomal RNA (rRNA) genes. Binds specifically to the boxA antiterminator sequence of the ribosomal RNA (rrn) operons.</text>
</comment>
<gene>
    <name evidence="6" type="primary">nusB</name>
    <name evidence="8" type="ORF">EDC63_109106</name>
</gene>
<dbReference type="GO" id="GO:0003723">
    <property type="term" value="F:RNA binding"/>
    <property type="evidence" value="ECO:0007669"/>
    <property type="project" value="UniProtKB-UniRule"/>
</dbReference>
<sequence>MSTSKVKSGGPKKSRRLSREFVLKGLYQRELGGDAFELIEKHLQEDTDFKKADEVHFAALLKGVIAQAEALEAQISPLIDRPITELSPIERAILKLATYELVNHLEIPYRVVINEAVELAKSYGGTDGYKYVNGVMDKLAAKVRAVEVNANSSSQRPRGK</sequence>
<keyword evidence="4 6" id="KW-0805">Transcription regulation</keyword>
<evidence type="ECO:0000256" key="3">
    <source>
        <dbReference type="ARBA" id="ARBA00022884"/>
    </source>
</evidence>
<dbReference type="Pfam" id="PF01029">
    <property type="entry name" value="NusB"/>
    <property type="match status" value="1"/>
</dbReference>
<accession>A0A4R3Y042</accession>
<dbReference type="EMBL" id="SMCO01000009">
    <property type="protein sequence ID" value="TCV85435.1"/>
    <property type="molecule type" value="Genomic_DNA"/>
</dbReference>
<dbReference type="PANTHER" id="PTHR11078:SF3">
    <property type="entry name" value="ANTITERMINATION NUSB DOMAIN-CONTAINING PROTEIN"/>
    <property type="match status" value="1"/>
</dbReference>
<evidence type="ECO:0000259" key="7">
    <source>
        <dbReference type="Pfam" id="PF01029"/>
    </source>
</evidence>
<dbReference type="InterPro" id="IPR011605">
    <property type="entry name" value="NusB_fam"/>
</dbReference>
<comment type="similarity">
    <text evidence="1 6">Belongs to the NusB family.</text>
</comment>
<dbReference type="SUPFAM" id="SSF48013">
    <property type="entry name" value="NusB-like"/>
    <property type="match status" value="1"/>
</dbReference>
<keyword evidence="5 6" id="KW-0804">Transcription</keyword>
<evidence type="ECO:0000313" key="9">
    <source>
        <dbReference type="Proteomes" id="UP000295367"/>
    </source>
</evidence>
<dbReference type="GO" id="GO:0006353">
    <property type="term" value="P:DNA-templated transcription termination"/>
    <property type="evidence" value="ECO:0007669"/>
    <property type="project" value="UniProtKB-UniRule"/>
</dbReference>
<evidence type="ECO:0000313" key="8">
    <source>
        <dbReference type="EMBL" id="TCV85435.1"/>
    </source>
</evidence>
<evidence type="ECO:0000256" key="4">
    <source>
        <dbReference type="ARBA" id="ARBA00023015"/>
    </source>
</evidence>
<organism evidence="8 9">
    <name type="scientific">Sulfurirhabdus autotrophica</name>
    <dbReference type="NCBI Taxonomy" id="1706046"/>
    <lineage>
        <taxon>Bacteria</taxon>
        <taxon>Pseudomonadati</taxon>
        <taxon>Pseudomonadota</taxon>
        <taxon>Betaproteobacteria</taxon>
        <taxon>Nitrosomonadales</taxon>
        <taxon>Sulfuricellaceae</taxon>
        <taxon>Sulfurirhabdus</taxon>
    </lineage>
</organism>
<dbReference type="NCBIfam" id="TIGR01951">
    <property type="entry name" value="nusB"/>
    <property type="match status" value="1"/>
</dbReference>
<comment type="caution">
    <text evidence="8">The sequence shown here is derived from an EMBL/GenBank/DDBJ whole genome shotgun (WGS) entry which is preliminary data.</text>
</comment>
<reference evidence="8 9" key="1">
    <citation type="submission" date="2019-03" db="EMBL/GenBank/DDBJ databases">
        <title>Genomic Encyclopedia of Type Strains, Phase IV (KMG-IV): sequencing the most valuable type-strain genomes for metagenomic binning, comparative biology and taxonomic classification.</title>
        <authorList>
            <person name="Goeker M."/>
        </authorList>
    </citation>
    <scope>NUCLEOTIDE SEQUENCE [LARGE SCALE GENOMIC DNA]</scope>
    <source>
        <strain evidence="8 9">DSM 100309</strain>
    </source>
</reference>
<dbReference type="InterPro" id="IPR006027">
    <property type="entry name" value="NusB_RsmB_TIM44"/>
</dbReference>
<dbReference type="Proteomes" id="UP000295367">
    <property type="component" value="Unassembled WGS sequence"/>
</dbReference>
<dbReference type="GO" id="GO:0031564">
    <property type="term" value="P:transcription antitermination"/>
    <property type="evidence" value="ECO:0007669"/>
    <property type="project" value="UniProtKB-KW"/>
</dbReference>
<evidence type="ECO:0000256" key="2">
    <source>
        <dbReference type="ARBA" id="ARBA00022814"/>
    </source>
</evidence>
<dbReference type="OrthoDB" id="9789556at2"/>
<keyword evidence="9" id="KW-1185">Reference proteome</keyword>
<proteinExistence type="inferred from homology"/>